<evidence type="ECO:0000313" key="2">
    <source>
        <dbReference type="Proteomes" id="UP001293254"/>
    </source>
</evidence>
<gene>
    <name evidence="1" type="ORF">Salat_0436400</name>
</gene>
<sequence>MVLFSPLEGSTLDELAVVGSESATIFGSLTSSCSSLTTPINFYLATSLHTLRAGFGFVLCLDEEGADSKQDAGSAQEHEQDKAKLHKLLLPSQTLEMFVEFVLQIDEYKPRDG</sequence>
<dbReference type="Proteomes" id="UP001293254">
    <property type="component" value="Unassembled WGS sequence"/>
</dbReference>
<dbReference type="EMBL" id="JACGWO010000001">
    <property type="protein sequence ID" value="KAK4441015.1"/>
    <property type="molecule type" value="Genomic_DNA"/>
</dbReference>
<reference evidence="1" key="1">
    <citation type="submission" date="2020-06" db="EMBL/GenBank/DDBJ databases">
        <authorList>
            <person name="Li T."/>
            <person name="Hu X."/>
            <person name="Zhang T."/>
            <person name="Song X."/>
            <person name="Zhang H."/>
            <person name="Dai N."/>
            <person name="Sheng W."/>
            <person name="Hou X."/>
            <person name="Wei L."/>
        </authorList>
    </citation>
    <scope>NUCLEOTIDE SEQUENCE</scope>
    <source>
        <strain evidence="1">3651</strain>
        <tissue evidence="1">Leaf</tissue>
    </source>
</reference>
<name>A0AAE1Z2E2_9LAMI</name>
<dbReference type="AlphaFoldDB" id="A0AAE1Z2E2"/>
<organism evidence="1 2">
    <name type="scientific">Sesamum alatum</name>
    <dbReference type="NCBI Taxonomy" id="300844"/>
    <lineage>
        <taxon>Eukaryota</taxon>
        <taxon>Viridiplantae</taxon>
        <taxon>Streptophyta</taxon>
        <taxon>Embryophyta</taxon>
        <taxon>Tracheophyta</taxon>
        <taxon>Spermatophyta</taxon>
        <taxon>Magnoliopsida</taxon>
        <taxon>eudicotyledons</taxon>
        <taxon>Gunneridae</taxon>
        <taxon>Pentapetalae</taxon>
        <taxon>asterids</taxon>
        <taxon>lamiids</taxon>
        <taxon>Lamiales</taxon>
        <taxon>Pedaliaceae</taxon>
        <taxon>Sesamum</taxon>
    </lineage>
</organism>
<comment type="caution">
    <text evidence="1">The sequence shown here is derived from an EMBL/GenBank/DDBJ whole genome shotgun (WGS) entry which is preliminary data.</text>
</comment>
<reference evidence="1" key="2">
    <citation type="journal article" date="2024" name="Plant">
        <title>Genomic evolution and insights into agronomic trait innovations of Sesamum species.</title>
        <authorList>
            <person name="Miao H."/>
            <person name="Wang L."/>
            <person name="Qu L."/>
            <person name="Liu H."/>
            <person name="Sun Y."/>
            <person name="Le M."/>
            <person name="Wang Q."/>
            <person name="Wei S."/>
            <person name="Zheng Y."/>
            <person name="Lin W."/>
            <person name="Duan Y."/>
            <person name="Cao H."/>
            <person name="Xiong S."/>
            <person name="Wang X."/>
            <person name="Wei L."/>
            <person name="Li C."/>
            <person name="Ma Q."/>
            <person name="Ju M."/>
            <person name="Zhao R."/>
            <person name="Li G."/>
            <person name="Mu C."/>
            <person name="Tian Q."/>
            <person name="Mei H."/>
            <person name="Zhang T."/>
            <person name="Gao T."/>
            <person name="Zhang H."/>
        </authorList>
    </citation>
    <scope>NUCLEOTIDE SEQUENCE</scope>
    <source>
        <strain evidence="1">3651</strain>
    </source>
</reference>
<keyword evidence="2" id="KW-1185">Reference proteome</keyword>
<proteinExistence type="predicted"/>
<accession>A0AAE1Z2E2</accession>
<evidence type="ECO:0000313" key="1">
    <source>
        <dbReference type="EMBL" id="KAK4441015.1"/>
    </source>
</evidence>
<protein>
    <submittedName>
        <fullName evidence="1">Uncharacterized protein</fullName>
    </submittedName>
</protein>